<sequence length="313" mass="35009">MLRHIQRRLLPLAAACLYTLISQAQTDIDAIMMNRNQFCAGFQYNHSSWDQYWEGTLKRENLNIGTVTTQSVAVMGNYGITKKLNLLFGLPYVFTKASAGTMAGQQGIQDGMLGAKWKAFSHQSGKNKYALFAIGGVSAPLSKYTPDFLPLSIGLHSKQAFLRGMADYQRGKFFTTASATYLLRSNVDIARTAYYTTRMHYSNEVEMPNAWTANLRAGYRTSHLIIEAVADQINTLGGFDIRRNDMPFISNRMNATNLGLNIRYEPRWLKQVSLTGGGMRTIAGRNMGQATAFYGGVFYIFQFGKKATTTQTR</sequence>
<dbReference type="OrthoDB" id="5562884at2"/>
<evidence type="ECO:0000313" key="3">
    <source>
        <dbReference type="Proteomes" id="UP000184368"/>
    </source>
</evidence>
<reference evidence="2 3" key="1">
    <citation type="submission" date="2016-11" db="EMBL/GenBank/DDBJ databases">
        <authorList>
            <person name="Jaros S."/>
            <person name="Januszkiewicz K."/>
            <person name="Wedrychowicz H."/>
        </authorList>
    </citation>
    <scope>NUCLEOTIDE SEQUENCE [LARGE SCALE GENOMIC DNA]</scope>
    <source>
        <strain evidence="2 3">DSM 26897</strain>
    </source>
</reference>
<dbReference type="AlphaFoldDB" id="A0A1M5ISU5"/>
<evidence type="ECO:0000256" key="1">
    <source>
        <dbReference type="SAM" id="SignalP"/>
    </source>
</evidence>
<organism evidence="2 3">
    <name type="scientific">Cnuella takakiae</name>
    <dbReference type="NCBI Taxonomy" id="1302690"/>
    <lineage>
        <taxon>Bacteria</taxon>
        <taxon>Pseudomonadati</taxon>
        <taxon>Bacteroidota</taxon>
        <taxon>Chitinophagia</taxon>
        <taxon>Chitinophagales</taxon>
        <taxon>Chitinophagaceae</taxon>
        <taxon>Cnuella</taxon>
    </lineage>
</organism>
<name>A0A1M5ISU5_9BACT</name>
<dbReference type="STRING" id="1302690.BUE76_20345"/>
<evidence type="ECO:0008006" key="4">
    <source>
        <dbReference type="Google" id="ProtNLM"/>
    </source>
</evidence>
<dbReference type="EMBL" id="FQUO01000025">
    <property type="protein sequence ID" value="SHG31040.1"/>
    <property type="molecule type" value="Genomic_DNA"/>
</dbReference>
<protein>
    <recommendedName>
        <fullName evidence="4">MetA-pathway of phenol degradation</fullName>
    </recommendedName>
</protein>
<gene>
    <name evidence="2" type="ORF">SAMN05444008_12532</name>
</gene>
<feature type="chain" id="PRO_5012070249" description="MetA-pathway of phenol degradation" evidence="1">
    <location>
        <begin position="25"/>
        <end position="313"/>
    </location>
</feature>
<feature type="signal peptide" evidence="1">
    <location>
        <begin position="1"/>
        <end position="24"/>
    </location>
</feature>
<evidence type="ECO:0000313" key="2">
    <source>
        <dbReference type="EMBL" id="SHG31040.1"/>
    </source>
</evidence>
<keyword evidence="1" id="KW-0732">Signal</keyword>
<dbReference type="Proteomes" id="UP000184368">
    <property type="component" value="Unassembled WGS sequence"/>
</dbReference>
<keyword evidence="3" id="KW-1185">Reference proteome</keyword>
<dbReference type="RefSeq" id="WP_073048366.1">
    <property type="nucleotide sequence ID" value="NZ_FQUO01000025.1"/>
</dbReference>
<accession>A0A1M5ISU5</accession>
<proteinExistence type="predicted"/>